<proteinExistence type="predicted"/>
<sequence>MNSQKNLSRIYARWILFLQHFISVFWHRSDQQNKAVDALSRRCLLLTILCAEILGFDLLPKLYATNADFHHNWDKDSHHEDTGGYHIQQGYLFHKNQLCIPHTSLQDQIICEFHCNGLATHFGHDKIIGGHISIVKLASLLPGVTPAKPLREARKTLVSTPLF</sequence>
<accession>A0A2P5BF72</accession>
<evidence type="ECO:0000313" key="1">
    <source>
        <dbReference type="EMBL" id="PON47441.1"/>
    </source>
</evidence>
<feature type="non-terminal residue" evidence="1">
    <location>
        <position position="163"/>
    </location>
</feature>
<dbReference type="OrthoDB" id="407598at2759"/>
<protein>
    <submittedName>
        <fullName evidence="1">Uncharacterized protein</fullName>
    </submittedName>
</protein>
<organism evidence="1 2">
    <name type="scientific">Parasponia andersonii</name>
    <name type="common">Sponia andersonii</name>
    <dbReference type="NCBI Taxonomy" id="3476"/>
    <lineage>
        <taxon>Eukaryota</taxon>
        <taxon>Viridiplantae</taxon>
        <taxon>Streptophyta</taxon>
        <taxon>Embryophyta</taxon>
        <taxon>Tracheophyta</taxon>
        <taxon>Spermatophyta</taxon>
        <taxon>Magnoliopsida</taxon>
        <taxon>eudicotyledons</taxon>
        <taxon>Gunneridae</taxon>
        <taxon>Pentapetalae</taxon>
        <taxon>rosids</taxon>
        <taxon>fabids</taxon>
        <taxon>Rosales</taxon>
        <taxon>Cannabaceae</taxon>
        <taxon>Parasponia</taxon>
    </lineage>
</organism>
<evidence type="ECO:0000313" key="2">
    <source>
        <dbReference type="Proteomes" id="UP000237105"/>
    </source>
</evidence>
<dbReference type="AlphaFoldDB" id="A0A2P5BF72"/>
<comment type="caution">
    <text evidence="1">The sequence shown here is derived from an EMBL/GenBank/DDBJ whole genome shotgun (WGS) entry which is preliminary data.</text>
</comment>
<dbReference type="Proteomes" id="UP000237105">
    <property type="component" value="Unassembled WGS sequence"/>
</dbReference>
<keyword evidence="2" id="KW-1185">Reference proteome</keyword>
<gene>
    <name evidence="1" type="ORF">PanWU01x14_244000</name>
</gene>
<dbReference type="EMBL" id="JXTB01000294">
    <property type="protein sequence ID" value="PON47441.1"/>
    <property type="molecule type" value="Genomic_DNA"/>
</dbReference>
<reference evidence="2" key="1">
    <citation type="submission" date="2016-06" db="EMBL/GenBank/DDBJ databases">
        <title>Parallel loss of symbiosis genes in relatives of nitrogen-fixing non-legume Parasponia.</title>
        <authorList>
            <person name="Van Velzen R."/>
            <person name="Holmer R."/>
            <person name="Bu F."/>
            <person name="Rutten L."/>
            <person name="Van Zeijl A."/>
            <person name="Liu W."/>
            <person name="Santuari L."/>
            <person name="Cao Q."/>
            <person name="Sharma T."/>
            <person name="Shen D."/>
            <person name="Roswanjaya Y."/>
            <person name="Wardhani T."/>
            <person name="Kalhor M.S."/>
            <person name="Jansen J."/>
            <person name="Van den Hoogen J."/>
            <person name="Gungor B."/>
            <person name="Hartog M."/>
            <person name="Hontelez J."/>
            <person name="Verver J."/>
            <person name="Yang W.-C."/>
            <person name="Schijlen E."/>
            <person name="Repin R."/>
            <person name="Schilthuizen M."/>
            <person name="Schranz E."/>
            <person name="Heidstra R."/>
            <person name="Miyata K."/>
            <person name="Fedorova E."/>
            <person name="Kohlen W."/>
            <person name="Bisseling T."/>
            <person name="Smit S."/>
            <person name="Geurts R."/>
        </authorList>
    </citation>
    <scope>NUCLEOTIDE SEQUENCE [LARGE SCALE GENOMIC DNA]</scope>
    <source>
        <strain evidence="2">cv. WU1-14</strain>
    </source>
</reference>
<name>A0A2P5BF72_PARAD</name>